<keyword evidence="3" id="KW-1185">Reference proteome</keyword>
<dbReference type="Proteomes" id="UP000324222">
    <property type="component" value="Unassembled WGS sequence"/>
</dbReference>
<protein>
    <submittedName>
        <fullName evidence="2">Uncharacterized protein</fullName>
    </submittedName>
</protein>
<dbReference type="EMBL" id="VSRR010002723">
    <property type="protein sequence ID" value="MPC32922.1"/>
    <property type="molecule type" value="Genomic_DNA"/>
</dbReference>
<sequence length="148" mass="17374">MLVIFSWRLSLYFRLDVVVLLFYGVSLRRSKRRKLSSIEKSRRYNLSFKCESQIYRLNPARKSQRLKEGRAPQSPYLGQEEWEVLSTGSRRRKVLRVPHLVETRNPFNVLKGVEKEEEVAGGYKERKEGDEAAFLPQDRVLIVDDSQA</sequence>
<comment type="caution">
    <text evidence="2">The sequence shown here is derived from an EMBL/GenBank/DDBJ whole genome shotgun (WGS) entry which is preliminary data.</text>
</comment>
<dbReference type="AlphaFoldDB" id="A0A5B7EFJ3"/>
<evidence type="ECO:0000256" key="1">
    <source>
        <dbReference type="SAM" id="Phobius"/>
    </source>
</evidence>
<keyword evidence="1" id="KW-0472">Membrane</keyword>
<keyword evidence="1" id="KW-1133">Transmembrane helix</keyword>
<reference evidence="2 3" key="1">
    <citation type="submission" date="2019-05" db="EMBL/GenBank/DDBJ databases">
        <title>Another draft genome of Portunus trituberculatus and its Hox gene families provides insights of decapod evolution.</title>
        <authorList>
            <person name="Jeong J.-H."/>
            <person name="Song I."/>
            <person name="Kim S."/>
            <person name="Choi T."/>
            <person name="Kim D."/>
            <person name="Ryu S."/>
            <person name="Kim W."/>
        </authorList>
    </citation>
    <scope>NUCLEOTIDE SEQUENCE [LARGE SCALE GENOMIC DNA]</scope>
    <source>
        <tissue evidence="2">Muscle</tissue>
    </source>
</reference>
<organism evidence="2 3">
    <name type="scientific">Portunus trituberculatus</name>
    <name type="common">Swimming crab</name>
    <name type="synonym">Neptunus trituberculatus</name>
    <dbReference type="NCBI Taxonomy" id="210409"/>
    <lineage>
        <taxon>Eukaryota</taxon>
        <taxon>Metazoa</taxon>
        <taxon>Ecdysozoa</taxon>
        <taxon>Arthropoda</taxon>
        <taxon>Crustacea</taxon>
        <taxon>Multicrustacea</taxon>
        <taxon>Malacostraca</taxon>
        <taxon>Eumalacostraca</taxon>
        <taxon>Eucarida</taxon>
        <taxon>Decapoda</taxon>
        <taxon>Pleocyemata</taxon>
        <taxon>Brachyura</taxon>
        <taxon>Eubrachyura</taxon>
        <taxon>Portunoidea</taxon>
        <taxon>Portunidae</taxon>
        <taxon>Portuninae</taxon>
        <taxon>Portunus</taxon>
    </lineage>
</organism>
<feature type="transmembrane region" description="Helical" evidence="1">
    <location>
        <begin position="6"/>
        <end position="25"/>
    </location>
</feature>
<gene>
    <name evidence="2" type="ORF">E2C01_026256</name>
</gene>
<name>A0A5B7EFJ3_PORTR</name>
<evidence type="ECO:0000313" key="3">
    <source>
        <dbReference type="Proteomes" id="UP000324222"/>
    </source>
</evidence>
<accession>A0A5B7EFJ3</accession>
<proteinExistence type="predicted"/>
<evidence type="ECO:0000313" key="2">
    <source>
        <dbReference type="EMBL" id="MPC32922.1"/>
    </source>
</evidence>
<keyword evidence="1" id="KW-0812">Transmembrane</keyword>